<gene>
    <name evidence="1" type="ORF">N0B31_12400</name>
</gene>
<evidence type="ECO:0000313" key="1">
    <source>
        <dbReference type="EMBL" id="UWM52949.1"/>
    </source>
</evidence>
<protein>
    <recommendedName>
        <fullName evidence="3">Antibiotic biosynthesis monooxygenase</fullName>
    </recommendedName>
</protein>
<reference evidence="1" key="1">
    <citation type="submission" date="2022-09" db="EMBL/GenBank/DDBJ databases">
        <title>Diverse halophilic archaea isolated from saline environments.</title>
        <authorList>
            <person name="Cui H.-L."/>
        </authorList>
    </citation>
    <scope>NUCLEOTIDE SEQUENCE</scope>
    <source>
        <strain evidence="1">ZS-35-S2</strain>
    </source>
</reference>
<evidence type="ECO:0000313" key="2">
    <source>
        <dbReference type="Proteomes" id="UP001057580"/>
    </source>
</evidence>
<organism evidence="1 2">
    <name type="scientific">Salinirubellus salinus</name>
    <dbReference type="NCBI Taxonomy" id="1364945"/>
    <lineage>
        <taxon>Archaea</taxon>
        <taxon>Methanobacteriati</taxon>
        <taxon>Methanobacteriota</taxon>
        <taxon>Stenosarchaea group</taxon>
        <taxon>Halobacteria</taxon>
        <taxon>Halobacteriales</taxon>
        <taxon>Natronomonadaceae</taxon>
        <taxon>Salinirubellus</taxon>
    </lineage>
</organism>
<dbReference type="AlphaFoldDB" id="A0A9E7QZL0"/>
<dbReference type="KEGG" id="ssai:N0B31_12400"/>
<keyword evidence="2" id="KW-1185">Reference proteome</keyword>
<dbReference type="EMBL" id="CP104003">
    <property type="protein sequence ID" value="UWM52949.1"/>
    <property type="molecule type" value="Genomic_DNA"/>
</dbReference>
<dbReference type="Proteomes" id="UP001057580">
    <property type="component" value="Chromosome"/>
</dbReference>
<proteinExistence type="predicted"/>
<evidence type="ECO:0008006" key="3">
    <source>
        <dbReference type="Google" id="ProtNLM"/>
    </source>
</evidence>
<sequence>MVAARTTPVLVSVHHYELTDSTTDEAFREAVGEAETRDLFDLPGLVEYRFLHGVKGAREGRYAAQWVYESREAWVELWGPADAPLPPSEYPQRWRVWEDELLGPLLVGEADDIEFTTYEVVDAGREE</sequence>
<dbReference type="GeneID" id="74943236"/>
<dbReference type="RefSeq" id="WP_260591944.1">
    <property type="nucleotide sequence ID" value="NZ_CP104003.1"/>
</dbReference>
<accession>A0A9E7QZL0</accession>
<name>A0A9E7QZL0_9EURY</name>